<gene>
    <name evidence="1" type="ORF">A2849_01210</name>
</gene>
<dbReference type="SUPFAM" id="SSF53756">
    <property type="entry name" value="UDP-Glycosyltransferase/glycogen phosphorylase"/>
    <property type="match status" value="1"/>
</dbReference>
<dbReference type="Proteomes" id="UP000178121">
    <property type="component" value="Unassembled WGS sequence"/>
</dbReference>
<reference evidence="1 2" key="1">
    <citation type="journal article" date="2016" name="Nat. Commun.">
        <title>Thousands of microbial genomes shed light on interconnected biogeochemical processes in an aquifer system.</title>
        <authorList>
            <person name="Anantharaman K."/>
            <person name="Brown C.T."/>
            <person name="Hug L.A."/>
            <person name="Sharon I."/>
            <person name="Castelle C.J."/>
            <person name="Probst A.J."/>
            <person name="Thomas B.C."/>
            <person name="Singh A."/>
            <person name="Wilkins M.J."/>
            <person name="Karaoz U."/>
            <person name="Brodie E.L."/>
            <person name="Williams K.H."/>
            <person name="Hubbard S.S."/>
            <person name="Banfield J.F."/>
        </authorList>
    </citation>
    <scope>NUCLEOTIDE SEQUENCE [LARGE SCALE GENOMIC DNA]</scope>
</reference>
<dbReference type="Pfam" id="PF05159">
    <property type="entry name" value="Capsule_synth"/>
    <property type="match status" value="1"/>
</dbReference>
<sequence length="505" mass="58306">MNSNPKICFYLQRNYAYTGHLLALWLQEKYGLKNFCAYVGLRRIYTFLSTQKEINYGDMVLDEDVYARYHNEALDLPYLKKLEKEFGIPNLWPYLTVDRTIMFNQAAREYPYNTPVLSHEEMLRILQVAAKAVIAFLDKEKPDAIVFSSIGAVSSLLMYHIAKKRGIKILHILTTPLKDRFAVSETFDTFTGADALFKHPASGEARKEYVEEAKKIIEDFRLSPHPYNEYSSPKRQQVSRTKQFRFLLPARALHSISCFVELVVEYSKHRGDYTVLSPWNFLKDRTKRKLRNLYGVSDLYDTFDPRLPYAFFALHFEPEQSLLLLAPFAQDQIHLIKQAAKSLPVGYSLYVKEHPEMVAYRPRSYYKELRKIPNVKLISPAIEGLTVIAGAKLIFTVTGSAGWEGLLLKKPVIVFGNQFYNNLSMVKKCRDLETLPYLVKEQLEGFHYDEKELISFTAAILEDSASLPFIHIWEHETDEVKKKQGLEPLADLIAKKSGLAQDKQL</sequence>
<accession>A0A1G2M950</accession>
<name>A0A1G2M950_9BACT</name>
<organism evidence="1 2">
    <name type="scientific">Candidatus Taylorbacteria bacterium RIFCSPHIGHO2_01_FULL_51_15</name>
    <dbReference type="NCBI Taxonomy" id="1802304"/>
    <lineage>
        <taxon>Bacteria</taxon>
        <taxon>Candidatus Tayloriibacteriota</taxon>
    </lineage>
</organism>
<evidence type="ECO:0008006" key="3">
    <source>
        <dbReference type="Google" id="ProtNLM"/>
    </source>
</evidence>
<evidence type="ECO:0000313" key="1">
    <source>
        <dbReference type="EMBL" id="OHA20378.1"/>
    </source>
</evidence>
<protein>
    <recommendedName>
        <fullName evidence="3">Capsule polysaccharide biosynthesis protein</fullName>
    </recommendedName>
</protein>
<proteinExistence type="predicted"/>
<dbReference type="EMBL" id="MHRI01000030">
    <property type="protein sequence ID" value="OHA20378.1"/>
    <property type="molecule type" value="Genomic_DNA"/>
</dbReference>
<dbReference type="InterPro" id="IPR007833">
    <property type="entry name" value="Capsule_polysaccharide_synth"/>
</dbReference>
<evidence type="ECO:0000313" key="2">
    <source>
        <dbReference type="Proteomes" id="UP000178121"/>
    </source>
</evidence>
<dbReference type="GO" id="GO:0000271">
    <property type="term" value="P:polysaccharide biosynthetic process"/>
    <property type="evidence" value="ECO:0007669"/>
    <property type="project" value="InterPro"/>
</dbReference>
<dbReference type="AlphaFoldDB" id="A0A1G2M950"/>
<dbReference type="GO" id="GO:0015774">
    <property type="term" value="P:polysaccharide transport"/>
    <property type="evidence" value="ECO:0007669"/>
    <property type="project" value="InterPro"/>
</dbReference>
<comment type="caution">
    <text evidence="1">The sequence shown here is derived from an EMBL/GenBank/DDBJ whole genome shotgun (WGS) entry which is preliminary data.</text>
</comment>